<evidence type="ECO:0000313" key="2">
    <source>
        <dbReference type="EMBL" id="EYD72870.1"/>
    </source>
</evidence>
<feature type="compositionally biased region" description="Basic and acidic residues" evidence="1">
    <location>
        <begin position="61"/>
        <end position="76"/>
    </location>
</feature>
<evidence type="ECO:0000313" key="3">
    <source>
        <dbReference type="Proteomes" id="UP000019666"/>
    </source>
</evidence>
<proteinExistence type="predicted"/>
<gene>
    <name evidence="2" type="ORF">Rumeso_04746</name>
</gene>
<protein>
    <submittedName>
        <fullName evidence="2">Uncharacterized protein</fullName>
    </submittedName>
</protein>
<comment type="caution">
    <text evidence="2">The sequence shown here is derived from an EMBL/GenBank/DDBJ whole genome shotgun (WGS) entry which is preliminary data.</text>
</comment>
<organism evidence="2 3">
    <name type="scientific">Rubellimicrobium mesophilum DSM 19309</name>
    <dbReference type="NCBI Taxonomy" id="442562"/>
    <lineage>
        <taxon>Bacteria</taxon>
        <taxon>Pseudomonadati</taxon>
        <taxon>Pseudomonadota</taxon>
        <taxon>Alphaproteobacteria</taxon>
        <taxon>Rhodobacterales</taxon>
        <taxon>Roseobacteraceae</taxon>
        <taxon>Rubellimicrobium</taxon>
    </lineage>
</organism>
<sequence length="143" mass="15821">MIVASGPEHPDRGALVQRMQRRKRHGRRAGARASDPSASVASMTARRPLRRRPWPRPAGRSRPERHRDGDRARPSDRTSSPPEPAASWPCRPPVLSSARDRAGGSAPDSRWPGRHRPGPNPKSPRRPPMNSDALPPPCSRPVR</sequence>
<dbReference type="AlphaFoldDB" id="A0A017HEX7"/>
<evidence type="ECO:0000256" key="1">
    <source>
        <dbReference type="SAM" id="MobiDB-lite"/>
    </source>
</evidence>
<feature type="compositionally biased region" description="Pro residues" evidence="1">
    <location>
        <begin position="134"/>
        <end position="143"/>
    </location>
</feature>
<dbReference type="HOGENOM" id="CLU_1804765_0_0_5"/>
<dbReference type="Proteomes" id="UP000019666">
    <property type="component" value="Unassembled WGS sequence"/>
</dbReference>
<reference evidence="2 3" key="1">
    <citation type="submission" date="2013-02" db="EMBL/GenBank/DDBJ databases">
        <authorList>
            <person name="Fiebig A."/>
            <person name="Goeker M."/>
            <person name="Klenk H.-P.P."/>
        </authorList>
    </citation>
    <scope>NUCLEOTIDE SEQUENCE [LARGE SCALE GENOMIC DNA]</scope>
    <source>
        <strain evidence="2 3">DSM 19309</strain>
    </source>
</reference>
<name>A0A017HEX7_9RHOB</name>
<feature type="region of interest" description="Disordered" evidence="1">
    <location>
        <begin position="1"/>
        <end position="143"/>
    </location>
</feature>
<feature type="compositionally biased region" description="Basic residues" evidence="1">
    <location>
        <begin position="19"/>
        <end position="30"/>
    </location>
</feature>
<keyword evidence="3" id="KW-1185">Reference proteome</keyword>
<dbReference type="EMBL" id="AOSK01000132">
    <property type="protein sequence ID" value="EYD72870.1"/>
    <property type="molecule type" value="Genomic_DNA"/>
</dbReference>
<accession>A0A017HEX7</accession>